<dbReference type="EMBL" id="JBGNUJ010000008">
    <property type="protein sequence ID" value="KAL3956081.1"/>
    <property type="molecule type" value="Genomic_DNA"/>
</dbReference>
<evidence type="ECO:0000313" key="2">
    <source>
        <dbReference type="Proteomes" id="UP001638806"/>
    </source>
</evidence>
<organism evidence="1 2">
    <name type="scientific">Purpureocillium lilacinum</name>
    <name type="common">Paecilomyces lilacinus</name>
    <dbReference type="NCBI Taxonomy" id="33203"/>
    <lineage>
        <taxon>Eukaryota</taxon>
        <taxon>Fungi</taxon>
        <taxon>Dikarya</taxon>
        <taxon>Ascomycota</taxon>
        <taxon>Pezizomycotina</taxon>
        <taxon>Sordariomycetes</taxon>
        <taxon>Hypocreomycetidae</taxon>
        <taxon>Hypocreales</taxon>
        <taxon>Ophiocordycipitaceae</taxon>
        <taxon>Purpureocillium</taxon>
    </lineage>
</organism>
<dbReference type="Proteomes" id="UP001638806">
    <property type="component" value="Unassembled WGS sequence"/>
</dbReference>
<evidence type="ECO:0000313" key="1">
    <source>
        <dbReference type="EMBL" id="KAL3956081.1"/>
    </source>
</evidence>
<comment type="caution">
    <text evidence="1">The sequence shown here is derived from an EMBL/GenBank/DDBJ whole genome shotgun (WGS) entry which is preliminary data.</text>
</comment>
<sequence length="139" mass="15050">MSCDERQRQRQGISIKHWLLQMRIIRFMRTRRFALPVWVRRELPPLVGNLGCATAAPPLPSFAQGAAPVPLREPAPGMPGAVALHSTLTRWQAEALGPGISPLAIILAAWLAAPPANLGSGCGEREEGAERTINKMEGV</sequence>
<name>A0ACC4DKW8_PURLI</name>
<gene>
    <name evidence="1" type="ORF">ACCO45_008927</name>
</gene>
<keyword evidence="2" id="KW-1185">Reference proteome</keyword>
<protein>
    <submittedName>
        <fullName evidence="1">Uncharacterized protein</fullName>
    </submittedName>
</protein>
<reference evidence="1" key="1">
    <citation type="submission" date="2024-12" db="EMBL/GenBank/DDBJ databases">
        <title>Comparative genomics and development of molecular markers within Purpureocillium lilacinum and among Purpureocillium species.</title>
        <authorList>
            <person name="Yeh Z.-Y."/>
            <person name="Ni N.-T."/>
            <person name="Lo P.-H."/>
            <person name="Mushyakhwo K."/>
            <person name="Lin C.-F."/>
            <person name="Nai Y.-S."/>
        </authorList>
    </citation>
    <scope>NUCLEOTIDE SEQUENCE</scope>
    <source>
        <strain evidence="1">NCHU-NPUST-175</strain>
    </source>
</reference>
<accession>A0ACC4DKW8</accession>
<proteinExistence type="predicted"/>